<dbReference type="AlphaFoldDB" id="A0A0F9G623"/>
<dbReference type="Pfam" id="PF05866">
    <property type="entry name" value="RusA"/>
    <property type="match status" value="1"/>
</dbReference>
<dbReference type="GO" id="GO:0006310">
    <property type="term" value="P:DNA recombination"/>
    <property type="evidence" value="ECO:0007669"/>
    <property type="project" value="InterPro"/>
</dbReference>
<dbReference type="InterPro" id="IPR036614">
    <property type="entry name" value="RusA-like_sf"/>
</dbReference>
<protein>
    <submittedName>
        <fullName evidence="1">Uncharacterized protein</fullName>
    </submittedName>
</protein>
<proteinExistence type="predicted"/>
<gene>
    <name evidence="1" type="ORF">LCGC14_2159590</name>
</gene>
<name>A0A0F9G623_9ZZZZ</name>
<dbReference type="GO" id="GO:0006281">
    <property type="term" value="P:DNA repair"/>
    <property type="evidence" value="ECO:0007669"/>
    <property type="project" value="InterPro"/>
</dbReference>
<comment type="caution">
    <text evidence="1">The sequence shown here is derived from an EMBL/GenBank/DDBJ whole genome shotgun (WGS) entry which is preliminary data.</text>
</comment>
<dbReference type="InterPro" id="IPR008822">
    <property type="entry name" value="Endonuclease_RusA-like"/>
</dbReference>
<dbReference type="Gene3D" id="3.30.1330.70">
    <property type="entry name" value="Holliday junction resolvase RusA"/>
    <property type="match status" value="1"/>
</dbReference>
<dbReference type="SUPFAM" id="SSF103084">
    <property type="entry name" value="Holliday junction resolvase RusA"/>
    <property type="match status" value="1"/>
</dbReference>
<reference evidence="1" key="1">
    <citation type="journal article" date="2015" name="Nature">
        <title>Complex archaea that bridge the gap between prokaryotes and eukaryotes.</title>
        <authorList>
            <person name="Spang A."/>
            <person name="Saw J.H."/>
            <person name="Jorgensen S.L."/>
            <person name="Zaremba-Niedzwiedzka K."/>
            <person name="Martijn J."/>
            <person name="Lind A.E."/>
            <person name="van Eijk R."/>
            <person name="Schleper C."/>
            <person name="Guy L."/>
            <person name="Ettema T.J."/>
        </authorList>
    </citation>
    <scope>NUCLEOTIDE SEQUENCE</scope>
</reference>
<accession>A0A0F9G623</accession>
<organism evidence="1">
    <name type="scientific">marine sediment metagenome</name>
    <dbReference type="NCBI Taxonomy" id="412755"/>
    <lineage>
        <taxon>unclassified sequences</taxon>
        <taxon>metagenomes</taxon>
        <taxon>ecological metagenomes</taxon>
    </lineage>
</organism>
<evidence type="ECO:0000313" key="1">
    <source>
        <dbReference type="EMBL" id="KKL64975.1"/>
    </source>
</evidence>
<dbReference type="EMBL" id="LAZR01027678">
    <property type="protein sequence ID" value="KKL64975.1"/>
    <property type="molecule type" value="Genomic_DNA"/>
</dbReference>
<sequence length="171" mass="19264">MSEPLTIAPDIRFVILGQPVTQGSKKSMPIYRNGKPVMKDGRVLTRVINALPGLAQWRQEVVQEARKHYDGDLFIGAIRLELVFSRPRPKGHFGTGRNAGKLKASAPRFPTSRPDTLKLGRAIEDALTGVIWRDDSQVVQHVIEKRYGTFYSVSVWIRPLEQTVVEVEQAF</sequence>
<dbReference type="GO" id="GO:0000287">
    <property type="term" value="F:magnesium ion binding"/>
    <property type="evidence" value="ECO:0007669"/>
    <property type="project" value="InterPro"/>
</dbReference>